<evidence type="ECO:0000313" key="2">
    <source>
        <dbReference type="EMBL" id="MVA59061.1"/>
    </source>
</evidence>
<dbReference type="Proteomes" id="UP000440716">
    <property type="component" value="Unassembled WGS sequence"/>
</dbReference>
<accession>A0A1S2DZU9</accession>
<reference evidence="2 4" key="2">
    <citation type="submission" date="2019-12" db="EMBL/GenBank/DDBJ databases">
        <title>Whole-genome sequencing of Allorhizobium vitis.</title>
        <authorList>
            <person name="Gan H.M."/>
            <person name="Szegedi E."/>
            <person name="Burr T."/>
            <person name="Savka M.A."/>
        </authorList>
    </citation>
    <scope>NUCLEOTIDE SEQUENCE [LARGE SCALE GENOMIC DNA]</scope>
    <source>
        <strain evidence="2 4">CG415</strain>
    </source>
</reference>
<reference evidence="1 3" key="1">
    <citation type="submission" date="2019-11" db="EMBL/GenBank/DDBJ databases">
        <title>Whole-genome sequencing of Allorhizobium vitis.</title>
        <authorList>
            <person name="Gan H.M."/>
            <person name="Savka M.A."/>
        </authorList>
    </citation>
    <scope>NUCLEOTIDE SEQUENCE [LARGE SCALE GENOMIC DNA]</scope>
    <source>
        <strain evidence="1 3">AB4</strain>
    </source>
</reference>
<protein>
    <submittedName>
        <fullName evidence="2">Uncharacterized protein</fullName>
    </submittedName>
</protein>
<dbReference type="RefSeq" id="WP_070149936.1">
    <property type="nucleotide sequence ID" value="NZ_JABAEJ010000018.1"/>
</dbReference>
<dbReference type="Proteomes" id="UP000175993">
    <property type="component" value="Unassembled WGS sequence"/>
</dbReference>
<name>A0A1S2DZU9_AGRVI</name>
<dbReference type="EMBL" id="WPHU01000012">
    <property type="protein sequence ID" value="MVA59061.1"/>
    <property type="molecule type" value="Genomic_DNA"/>
</dbReference>
<evidence type="ECO:0000313" key="3">
    <source>
        <dbReference type="Proteomes" id="UP000175993"/>
    </source>
</evidence>
<proteinExistence type="predicted"/>
<dbReference type="AlphaFoldDB" id="A0A1S2DZU9"/>
<organism evidence="2 4">
    <name type="scientific">Agrobacterium vitis</name>
    <name type="common">Rhizobium vitis</name>
    <dbReference type="NCBI Taxonomy" id="373"/>
    <lineage>
        <taxon>Bacteria</taxon>
        <taxon>Pseudomonadati</taxon>
        <taxon>Pseudomonadota</taxon>
        <taxon>Alphaproteobacteria</taxon>
        <taxon>Hyphomicrobiales</taxon>
        <taxon>Rhizobiaceae</taxon>
        <taxon>Rhizobium/Agrobacterium group</taxon>
        <taxon>Agrobacterium</taxon>
    </lineage>
</organism>
<sequence>MRYWEACEAQVTAEEAIEECRIHQIEAIVRDSDSALVDVMTGDVIAHADEQADYCGADILGYLGY</sequence>
<evidence type="ECO:0000313" key="4">
    <source>
        <dbReference type="Proteomes" id="UP000440716"/>
    </source>
</evidence>
<evidence type="ECO:0000313" key="1">
    <source>
        <dbReference type="EMBL" id="MUP07631.1"/>
    </source>
</evidence>
<comment type="caution">
    <text evidence="2">The sequence shown here is derived from an EMBL/GenBank/DDBJ whole genome shotgun (WGS) entry which is preliminary data.</text>
</comment>
<dbReference type="EMBL" id="MBEV02000017">
    <property type="protein sequence ID" value="MUP07631.1"/>
    <property type="molecule type" value="Genomic_DNA"/>
</dbReference>
<gene>
    <name evidence="1" type="ORF">BBI04_022840</name>
    <name evidence="2" type="ORF">GOZ88_23410</name>
</gene>
<dbReference type="OrthoDB" id="8373859at2"/>